<organism evidence="1 2">
    <name type="scientific">Marinicrinis sediminis</name>
    <dbReference type="NCBI Taxonomy" id="1652465"/>
    <lineage>
        <taxon>Bacteria</taxon>
        <taxon>Bacillati</taxon>
        <taxon>Bacillota</taxon>
        <taxon>Bacilli</taxon>
        <taxon>Bacillales</taxon>
        <taxon>Paenibacillaceae</taxon>
    </lineage>
</organism>
<proteinExistence type="predicted"/>
<dbReference type="EMBL" id="JBHUMM010000002">
    <property type="protein sequence ID" value="MFD2670305.1"/>
    <property type="molecule type" value="Genomic_DNA"/>
</dbReference>
<dbReference type="RefSeq" id="WP_379927659.1">
    <property type="nucleotide sequence ID" value="NZ_JBHUMM010000002.1"/>
</dbReference>
<gene>
    <name evidence="1" type="ORF">ACFSUC_01630</name>
</gene>
<evidence type="ECO:0000313" key="2">
    <source>
        <dbReference type="Proteomes" id="UP001597497"/>
    </source>
</evidence>
<comment type="caution">
    <text evidence="1">The sequence shown here is derived from an EMBL/GenBank/DDBJ whole genome shotgun (WGS) entry which is preliminary data.</text>
</comment>
<sequence length="99" mass="11655">MTIIHFTKAEEKQQYLDWRKQNPDGFVLNINTWNPKSSSTKNVIHSARYCASLDESRTENRERLVTPEHPKLCSTEISELEREMVDKELPYKRCGLCLK</sequence>
<reference evidence="2" key="1">
    <citation type="journal article" date="2019" name="Int. J. Syst. Evol. Microbiol.">
        <title>The Global Catalogue of Microorganisms (GCM) 10K type strain sequencing project: providing services to taxonomists for standard genome sequencing and annotation.</title>
        <authorList>
            <consortium name="The Broad Institute Genomics Platform"/>
            <consortium name="The Broad Institute Genome Sequencing Center for Infectious Disease"/>
            <person name="Wu L."/>
            <person name="Ma J."/>
        </authorList>
    </citation>
    <scope>NUCLEOTIDE SEQUENCE [LARGE SCALE GENOMIC DNA]</scope>
    <source>
        <strain evidence="2">KCTC 33676</strain>
    </source>
</reference>
<evidence type="ECO:0000313" key="1">
    <source>
        <dbReference type="EMBL" id="MFD2670305.1"/>
    </source>
</evidence>
<protein>
    <submittedName>
        <fullName evidence="1">Uncharacterized protein</fullName>
    </submittedName>
</protein>
<keyword evidence="2" id="KW-1185">Reference proteome</keyword>
<name>A0ABW5R6W1_9BACL</name>
<accession>A0ABW5R6W1</accession>
<dbReference type="Proteomes" id="UP001597497">
    <property type="component" value="Unassembled WGS sequence"/>
</dbReference>